<gene>
    <name evidence="1" type="ORF">AVDCRST_MAG91-464</name>
</gene>
<sequence>HWTLDNSDNEESVILTMAGIWEDETLLPGLMDTLHQTPVAQQLMKWFLTALKKESFTKIESWWVGKEAMEMLRAGKRLTTTAVQSPPEFDLKLPEEANAR</sequence>
<proteinExistence type="predicted"/>
<dbReference type="AlphaFoldDB" id="A0A6J4S4S5"/>
<reference evidence="1" key="1">
    <citation type="submission" date="2020-02" db="EMBL/GenBank/DDBJ databases">
        <authorList>
            <person name="Meier V. D."/>
        </authorList>
    </citation>
    <scope>NUCLEOTIDE SEQUENCE</scope>
    <source>
        <strain evidence="1">AVDCRST_MAG91</strain>
    </source>
</reference>
<dbReference type="EMBL" id="CADCVX010000103">
    <property type="protein sequence ID" value="CAA9489481.1"/>
    <property type="molecule type" value="Genomic_DNA"/>
</dbReference>
<evidence type="ECO:0000313" key="1">
    <source>
        <dbReference type="EMBL" id="CAA9489481.1"/>
    </source>
</evidence>
<accession>A0A6J4S4S5</accession>
<protein>
    <submittedName>
        <fullName evidence="1">Uncharacterized protein</fullName>
    </submittedName>
</protein>
<feature type="non-terminal residue" evidence="1">
    <location>
        <position position="1"/>
    </location>
</feature>
<name>A0A6J4S4S5_9SPHN</name>
<organism evidence="1">
    <name type="scientific">uncultured Sphingomonadaceae bacterium</name>
    <dbReference type="NCBI Taxonomy" id="169976"/>
    <lineage>
        <taxon>Bacteria</taxon>
        <taxon>Pseudomonadati</taxon>
        <taxon>Pseudomonadota</taxon>
        <taxon>Alphaproteobacteria</taxon>
        <taxon>Sphingomonadales</taxon>
        <taxon>Sphingomonadaceae</taxon>
        <taxon>environmental samples</taxon>
    </lineage>
</organism>